<protein>
    <submittedName>
        <fullName evidence="2">Uncharacterized protein</fullName>
    </submittedName>
</protein>
<accession>A0ABZ2NFV8</accession>
<feature type="transmembrane region" description="Helical" evidence="1">
    <location>
        <begin position="55"/>
        <end position="73"/>
    </location>
</feature>
<dbReference type="RefSeq" id="WP_338778730.1">
    <property type="nucleotide sequence ID" value="NZ_CP147407.1"/>
</dbReference>
<sequence length="117" mass="13126">MNTEISLLILENTLIALLGAQNVYAFLILLTGSLVLDMYENGIHKEGSKRSGLEYVFLIIGVTLFGIGPYIYRKLDQHSWIVKKLIFMLFCIGLFIGSIILFAIIMSSVKYALTVFS</sequence>
<feature type="transmembrane region" description="Helical" evidence="1">
    <location>
        <begin position="85"/>
        <end position="109"/>
    </location>
</feature>
<evidence type="ECO:0000256" key="1">
    <source>
        <dbReference type="SAM" id="Phobius"/>
    </source>
</evidence>
<dbReference type="Proteomes" id="UP001377337">
    <property type="component" value="Chromosome"/>
</dbReference>
<name>A0ABZ2NFV8_9BACI</name>
<evidence type="ECO:0000313" key="2">
    <source>
        <dbReference type="EMBL" id="WXB96624.1"/>
    </source>
</evidence>
<evidence type="ECO:0000313" key="3">
    <source>
        <dbReference type="Proteomes" id="UP001377337"/>
    </source>
</evidence>
<keyword evidence="1" id="KW-0812">Transmembrane</keyword>
<keyword evidence="1" id="KW-0472">Membrane</keyword>
<reference evidence="2 3" key="1">
    <citation type="submission" date="2024-02" db="EMBL/GenBank/DDBJ databases">
        <title>Seven novel Bacillus-like species.</title>
        <authorList>
            <person name="Liu G."/>
        </authorList>
    </citation>
    <scope>NUCLEOTIDE SEQUENCE [LARGE SCALE GENOMIC DNA]</scope>
    <source>
        <strain evidence="2 3">FJAT-52054</strain>
    </source>
</reference>
<organism evidence="2 3">
    <name type="scientific">Metabacillus sediminis</name>
    <dbReference type="NCBI Taxonomy" id="3117746"/>
    <lineage>
        <taxon>Bacteria</taxon>
        <taxon>Bacillati</taxon>
        <taxon>Bacillota</taxon>
        <taxon>Bacilli</taxon>
        <taxon>Bacillales</taxon>
        <taxon>Bacillaceae</taxon>
        <taxon>Metabacillus</taxon>
    </lineage>
</organism>
<keyword evidence="3" id="KW-1185">Reference proteome</keyword>
<proteinExistence type="predicted"/>
<dbReference type="EMBL" id="CP147407">
    <property type="protein sequence ID" value="WXB96624.1"/>
    <property type="molecule type" value="Genomic_DNA"/>
</dbReference>
<keyword evidence="1" id="KW-1133">Transmembrane helix</keyword>
<gene>
    <name evidence="2" type="ORF">WCV65_19145</name>
</gene>
<feature type="transmembrane region" description="Helical" evidence="1">
    <location>
        <begin position="12"/>
        <end position="35"/>
    </location>
</feature>